<dbReference type="InterPro" id="IPR006311">
    <property type="entry name" value="TAT_signal"/>
</dbReference>
<dbReference type="PANTHER" id="PTHR42978">
    <property type="entry name" value="QUORUM-QUENCHING LACTONASE YTNP-RELATED-RELATED"/>
    <property type="match status" value="1"/>
</dbReference>
<dbReference type="GO" id="GO:0016787">
    <property type="term" value="F:hydrolase activity"/>
    <property type="evidence" value="ECO:0007669"/>
    <property type="project" value="UniProtKB-KW"/>
</dbReference>
<dbReference type="SMART" id="SM00849">
    <property type="entry name" value="Lactamase_B"/>
    <property type="match status" value="1"/>
</dbReference>
<dbReference type="Proteomes" id="UP000515291">
    <property type="component" value="Chromosome"/>
</dbReference>
<proteinExistence type="inferred from homology"/>
<dbReference type="InterPro" id="IPR036866">
    <property type="entry name" value="RibonucZ/Hydroxyglut_hydro"/>
</dbReference>
<sequence length="316" mass="34217">MKQHFLSAPKVIFNRRQLLAGSAAVAALVAMPGPLSASDAYRFRNGAFDVTVLSDGEMIVPGSFIAQDAPPSQLKEALSDPEATNPMVHLKTNIPLIRHGSDLILVDVGAGSKFQPTEGLLLSALRASGIDRSSITKVIITHAHPDHLWGMLDSDQRLNFPNASYYVGASEWTFWTAPDVASRLPQDFRSVVAETQQNLSAIKERMTLVKPGDDIVSGMRVIETPGHTPGHFSLELDGGDGLIITADAVSHGVISFKYPTWHNGFDFDSGVAIRTRKALLDRISKEKTKLLVYHLPYPGVGYAEVDAGAFRYLAAG</sequence>
<organism evidence="6 7">
    <name type="scientific">Tardiphaga robiniae</name>
    <dbReference type="NCBI Taxonomy" id="943830"/>
    <lineage>
        <taxon>Bacteria</taxon>
        <taxon>Pseudomonadati</taxon>
        <taxon>Pseudomonadota</taxon>
        <taxon>Alphaproteobacteria</taxon>
        <taxon>Hyphomicrobiales</taxon>
        <taxon>Nitrobacteraceae</taxon>
        <taxon>Tardiphaga</taxon>
    </lineage>
</organism>
<evidence type="ECO:0000256" key="2">
    <source>
        <dbReference type="ARBA" id="ARBA00022723"/>
    </source>
</evidence>
<dbReference type="RefSeq" id="WP_184518094.1">
    <property type="nucleotide sequence ID" value="NZ_CP050292.1"/>
</dbReference>
<dbReference type="GO" id="GO:0046872">
    <property type="term" value="F:metal ion binding"/>
    <property type="evidence" value="ECO:0007669"/>
    <property type="project" value="UniProtKB-KW"/>
</dbReference>
<protein>
    <submittedName>
        <fullName evidence="6">MBL fold metallo-hydrolase</fullName>
    </submittedName>
</protein>
<dbReference type="InterPro" id="IPR051013">
    <property type="entry name" value="MBL_superfamily_lactonases"/>
</dbReference>
<dbReference type="Gene3D" id="3.60.15.10">
    <property type="entry name" value="Ribonuclease Z/Hydroxyacylglutathione hydrolase-like"/>
    <property type="match status" value="1"/>
</dbReference>
<evidence type="ECO:0000256" key="3">
    <source>
        <dbReference type="ARBA" id="ARBA00022801"/>
    </source>
</evidence>
<dbReference type="EMBL" id="CP050292">
    <property type="protein sequence ID" value="QND75418.1"/>
    <property type="molecule type" value="Genomic_DNA"/>
</dbReference>
<gene>
    <name evidence="6" type="ORF">HB776_12535</name>
</gene>
<keyword evidence="3 6" id="KW-0378">Hydrolase</keyword>
<dbReference type="PROSITE" id="PS51318">
    <property type="entry name" value="TAT"/>
    <property type="match status" value="1"/>
</dbReference>
<keyword evidence="2" id="KW-0479">Metal-binding</keyword>
<dbReference type="KEGG" id="trb:HB776_12535"/>
<evidence type="ECO:0000256" key="1">
    <source>
        <dbReference type="ARBA" id="ARBA00007749"/>
    </source>
</evidence>
<dbReference type="AlphaFoldDB" id="A0A7G6U8T6"/>
<dbReference type="CDD" id="cd07720">
    <property type="entry name" value="OPHC2-like_MBL-fold"/>
    <property type="match status" value="1"/>
</dbReference>
<evidence type="ECO:0000313" key="7">
    <source>
        <dbReference type="Proteomes" id="UP000515291"/>
    </source>
</evidence>
<accession>A0A7G6U8T6</accession>
<keyword evidence="4" id="KW-0862">Zinc</keyword>
<feature type="domain" description="Metallo-beta-lactamase" evidence="5">
    <location>
        <begin position="91"/>
        <end position="294"/>
    </location>
</feature>
<dbReference type="Pfam" id="PF00753">
    <property type="entry name" value="Lactamase_B"/>
    <property type="match status" value="1"/>
</dbReference>
<dbReference type="SUPFAM" id="SSF56281">
    <property type="entry name" value="Metallo-hydrolase/oxidoreductase"/>
    <property type="match status" value="1"/>
</dbReference>
<dbReference type="PANTHER" id="PTHR42978:SF6">
    <property type="entry name" value="QUORUM-QUENCHING LACTONASE YTNP-RELATED"/>
    <property type="match status" value="1"/>
</dbReference>
<dbReference type="InterPro" id="IPR001279">
    <property type="entry name" value="Metallo-B-lactamas"/>
</dbReference>
<comment type="similarity">
    <text evidence="1">Belongs to the metallo-beta-lactamase superfamily.</text>
</comment>
<evidence type="ECO:0000313" key="6">
    <source>
        <dbReference type="EMBL" id="QND75418.1"/>
    </source>
</evidence>
<reference evidence="7" key="1">
    <citation type="journal article" date="2020" name="Mol. Plant Microbe">
        <title>Rhizobial microsymbionts of the narrowly endemic Oxytropis species growing in Kamchatka are characterized by significant genetic diversity and possess a set of genes that are associated with T3SS and T6SS secretion systems and can affect the development of symbiosis.</title>
        <authorList>
            <person name="Safronova V."/>
            <person name="Guro P."/>
            <person name="Sazanova A."/>
            <person name="Kuznetsova I."/>
            <person name="Belimov A."/>
            <person name="Yakubov V."/>
            <person name="Chirak E."/>
            <person name="Afonin A."/>
            <person name="Gogolev Y."/>
            <person name="Andronov E."/>
            <person name="Tikhonovich I."/>
        </authorList>
    </citation>
    <scope>NUCLEOTIDE SEQUENCE [LARGE SCALE GENOMIC DNA]</scope>
    <source>
        <strain evidence="7">581</strain>
    </source>
</reference>
<name>A0A7G6U8T6_9BRAD</name>
<evidence type="ECO:0000259" key="5">
    <source>
        <dbReference type="SMART" id="SM00849"/>
    </source>
</evidence>
<evidence type="ECO:0000256" key="4">
    <source>
        <dbReference type="ARBA" id="ARBA00022833"/>
    </source>
</evidence>